<dbReference type="Proteomes" id="UP000887580">
    <property type="component" value="Unplaced"/>
</dbReference>
<evidence type="ECO:0000313" key="1">
    <source>
        <dbReference type="Proteomes" id="UP000887580"/>
    </source>
</evidence>
<proteinExistence type="predicted"/>
<accession>A0AC35FYW3</accession>
<sequence>MTTEIGEYYSLMPTKFPELCTTSLSPEQNQTFATIEYLYRNGIISTWPNFTNCLPQCGICTSFATDHTYMIYNLVMIGLLLPFISLCGLIGNSLSAFIYSRPRMRSSTNLYFCCLACSDIAVCLPEKCKRFFSRVGCFQFVSAFVIIFSISYNVPRFFENIAFECWHSKFDSNSMEVCPTPLRYNDTYLYIYFYVMYTLFLAVGPLVVLIILNTCIIFASVFLKRGKTEDNISLILVVLLFIACNTIALLLNIFEESLEKNLEWRFNYLVDVSNLLVVFNSSFNIVIYYVFSKPYRHAFRHYFYPCKNVTQKNHHTSAKALLKVMILHRV</sequence>
<organism evidence="1 2">
    <name type="scientific">Panagrolaimus sp. PS1159</name>
    <dbReference type="NCBI Taxonomy" id="55785"/>
    <lineage>
        <taxon>Eukaryota</taxon>
        <taxon>Metazoa</taxon>
        <taxon>Ecdysozoa</taxon>
        <taxon>Nematoda</taxon>
        <taxon>Chromadorea</taxon>
        <taxon>Rhabditida</taxon>
        <taxon>Tylenchina</taxon>
        <taxon>Panagrolaimomorpha</taxon>
        <taxon>Panagrolaimoidea</taxon>
        <taxon>Panagrolaimidae</taxon>
        <taxon>Panagrolaimus</taxon>
    </lineage>
</organism>
<evidence type="ECO:0000313" key="2">
    <source>
        <dbReference type="WBParaSite" id="PS1159_v2.g22337.t1"/>
    </source>
</evidence>
<reference evidence="2" key="1">
    <citation type="submission" date="2022-11" db="UniProtKB">
        <authorList>
            <consortium name="WormBaseParasite"/>
        </authorList>
    </citation>
    <scope>IDENTIFICATION</scope>
</reference>
<protein>
    <submittedName>
        <fullName evidence="2">G-protein coupled receptors family 1 profile domain-containing protein</fullName>
    </submittedName>
</protein>
<dbReference type="WBParaSite" id="PS1159_v2.g22337.t1">
    <property type="protein sequence ID" value="PS1159_v2.g22337.t1"/>
    <property type="gene ID" value="PS1159_v2.g22337"/>
</dbReference>
<name>A0AC35FYW3_9BILA</name>